<protein>
    <recommendedName>
        <fullName evidence="4">DUF3995 domain-containing protein</fullName>
    </recommendedName>
</protein>
<organism evidence="2 3">
    <name type="scientific">Lysobacter korlensis</name>
    <dbReference type="NCBI Taxonomy" id="553636"/>
    <lineage>
        <taxon>Bacteria</taxon>
        <taxon>Pseudomonadati</taxon>
        <taxon>Pseudomonadota</taxon>
        <taxon>Gammaproteobacteria</taxon>
        <taxon>Lysobacterales</taxon>
        <taxon>Lysobacteraceae</taxon>
        <taxon>Lysobacter</taxon>
    </lineage>
</organism>
<keyword evidence="3" id="KW-1185">Reference proteome</keyword>
<keyword evidence="1" id="KW-0472">Membrane</keyword>
<accession>A0ABV6RH34</accession>
<sequence length="143" mass="15529">MERTPNKFLVTGAVLSALAALLHLGCIVFGAPWYRWLGAGERMAQMDLAGHWYPTAATLVIAGMLLVWSAYALSGAGVIRKLPLTRVALCAITAVYLLRGVAFMPLMAYFPGNSAAFWFWSSAICLGFGVVHLVGLRRAWARL</sequence>
<proteinExistence type="predicted"/>
<dbReference type="RefSeq" id="WP_386663884.1">
    <property type="nucleotide sequence ID" value="NZ_JBHLTG010000001.1"/>
</dbReference>
<evidence type="ECO:0008006" key="4">
    <source>
        <dbReference type="Google" id="ProtNLM"/>
    </source>
</evidence>
<feature type="transmembrane region" description="Helical" evidence="1">
    <location>
        <begin position="116"/>
        <end position="136"/>
    </location>
</feature>
<feature type="transmembrane region" description="Helical" evidence="1">
    <location>
        <begin position="54"/>
        <end position="74"/>
    </location>
</feature>
<gene>
    <name evidence="2" type="ORF">ACFFGH_00345</name>
</gene>
<evidence type="ECO:0000256" key="1">
    <source>
        <dbReference type="SAM" id="Phobius"/>
    </source>
</evidence>
<dbReference type="EMBL" id="JBHLTG010000001">
    <property type="protein sequence ID" value="MFC0676297.1"/>
    <property type="molecule type" value="Genomic_DNA"/>
</dbReference>
<comment type="caution">
    <text evidence="2">The sequence shown here is derived from an EMBL/GenBank/DDBJ whole genome shotgun (WGS) entry which is preliminary data.</text>
</comment>
<evidence type="ECO:0000313" key="3">
    <source>
        <dbReference type="Proteomes" id="UP001589896"/>
    </source>
</evidence>
<keyword evidence="1" id="KW-1133">Transmembrane helix</keyword>
<keyword evidence="1" id="KW-0812">Transmembrane</keyword>
<evidence type="ECO:0000313" key="2">
    <source>
        <dbReference type="EMBL" id="MFC0676297.1"/>
    </source>
</evidence>
<reference evidence="2 3" key="1">
    <citation type="submission" date="2024-09" db="EMBL/GenBank/DDBJ databases">
        <authorList>
            <person name="Sun Q."/>
            <person name="Mori K."/>
        </authorList>
    </citation>
    <scope>NUCLEOTIDE SEQUENCE [LARGE SCALE GENOMIC DNA]</scope>
    <source>
        <strain evidence="2 3">KCTC 23076</strain>
    </source>
</reference>
<name>A0ABV6RH34_9GAMM</name>
<dbReference type="Proteomes" id="UP001589896">
    <property type="component" value="Unassembled WGS sequence"/>
</dbReference>
<feature type="transmembrane region" description="Helical" evidence="1">
    <location>
        <begin position="86"/>
        <end position="110"/>
    </location>
</feature>